<comment type="caution">
    <text evidence="1">The sequence shown here is derived from an EMBL/GenBank/DDBJ whole genome shotgun (WGS) entry which is preliminary data.</text>
</comment>
<organism evidence="1 2">
    <name type="scientific">Onychostoma macrolepis</name>
    <dbReference type="NCBI Taxonomy" id="369639"/>
    <lineage>
        <taxon>Eukaryota</taxon>
        <taxon>Metazoa</taxon>
        <taxon>Chordata</taxon>
        <taxon>Craniata</taxon>
        <taxon>Vertebrata</taxon>
        <taxon>Euteleostomi</taxon>
        <taxon>Actinopterygii</taxon>
        <taxon>Neopterygii</taxon>
        <taxon>Teleostei</taxon>
        <taxon>Ostariophysi</taxon>
        <taxon>Cypriniformes</taxon>
        <taxon>Cyprinidae</taxon>
        <taxon>Acrossocheilinae</taxon>
        <taxon>Onychostoma</taxon>
    </lineage>
</organism>
<gene>
    <name evidence="1" type="ORF">G5714_006534</name>
</gene>
<reference evidence="1 2" key="1">
    <citation type="submission" date="2020-04" db="EMBL/GenBank/DDBJ databases">
        <title>Chromosome-level genome assembly of a cyprinid fish Onychostoma macrolepis by integration of Nanopore Sequencing, Bionano and Hi-C technology.</title>
        <authorList>
            <person name="Wang D."/>
        </authorList>
    </citation>
    <scope>NUCLEOTIDE SEQUENCE [LARGE SCALE GENOMIC DNA]</scope>
    <source>
        <strain evidence="1">SWU-2019</strain>
        <tissue evidence="1">Muscle</tissue>
    </source>
</reference>
<keyword evidence="2" id="KW-1185">Reference proteome</keyword>
<evidence type="ECO:0000313" key="2">
    <source>
        <dbReference type="Proteomes" id="UP000579812"/>
    </source>
</evidence>
<dbReference type="EMBL" id="JAAMOB010000005">
    <property type="protein sequence ID" value="KAF4113989.1"/>
    <property type="molecule type" value="Genomic_DNA"/>
</dbReference>
<dbReference type="Proteomes" id="UP000579812">
    <property type="component" value="Unassembled WGS sequence"/>
</dbReference>
<proteinExistence type="predicted"/>
<sequence length="94" mass="10819">MVLDQILPSFGPNHHKGIRIWSGAGPVLVQIRKKRIHAGIGPLCQKTPAQMPSSFTDSLLLDWKKKKKKKKKKKEEKEKVFKSLYCHQTLSRNK</sequence>
<evidence type="ECO:0000313" key="1">
    <source>
        <dbReference type="EMBL" id="KAF4113989.1"/>
    </source>
</evidence>
<name>A0A7J6D429_9TELE</name>
<dbReference type="AlphaFoldDB" id="A0A7J6D429"/>
<protein>
    <submittedName>
        <fullName evidence="1">Uncharacterized protein</fullName>
    </submittedName>
</protein>
<accession>A0A7J6D429</accession>